<feature type="domain" description="RING-type" evidence="12">
    <location>
        <begin position="74"/>
        <end position="292"/>
    </location>
</feature>
<dbReference type="CDD" id="cd20346">
    <property type="entry name" value="BRcat_RBR_ANKIB1"/>
    <property type="match status" value="1"/>
</dbReference>
<keyword evidence="6" id="KW-0808">Transferase</keyword>
<evidence type="ECO:0000256" key="4">
    <source>
        <dbReference type="ARBA" id="ARBA00005884"/>
    </source>
</evidence>
<evidence type="ECO:0000256" key="1">
    <source>
        <dbReference type="ARBA" id="ARBA00001798"/>
    </source>
</evidence>
<comment type="catalytic activity">
    <reaction evidence="1">
        <text>[E2 ubiquitin-conjugating enzyme]-S-ubiquitinyl-L-cysteine + [acceptor protein]-L-lysine = [E2 ubiquitin-conjugating enzyme]-L-cysteine + [acceptor protein]-N(6)-ubiquitinyl-L-lysine.</text>
        <dbReference type="EC" id="2.3.2.31"/>
    </reaction>
</comment>
<name>A0A8T1Z8G4_ARASU</name>
<gene>
    <name evidence="13" type="ORF">ISN44_As11g008580</name>
</gene>
<evidence type="ECO:0000256" key="7">
    <source>
        <dbReference type="ARBA" id="ARBA00022723"/>
    </source>
</evidence>
<organism evidence="13 14">
    <name type="scientific">Arabidopsis suecica</name>
    <name type="common">Swedish thale-cress</name>
    <name type="synonym">Cardaminopsis suecica</name>
    <dbReference type="NCBI Taxonomy" id="45249"/>
    <lineage>
        <taxon>Eukaryota</taxon>
        <taxon>Viridiplantae</taxon>
        <taxon>Streptophyta</taxon>
        <taxon>Embryophyta</taxon>
        <taxon>Tracheophyta</taxon>
        <taxon>Spermatophyta</taxon>
        <taxon>Magnoliopsida</taxon>
        <taxon>eudicotyledons</taxon>
        <taxon>Gunneridae</taxon>
        <taxon>Pentapetalae</taxon>
        <taxon>rosids</taxon>
        <taxon>malvids</taxon>
        <taxon>Brassicales</taxon>
        <taxon>Brassicaceae</taxon>
        <taxon>Camelineae</taxon>
        <taxon>Arabidopsis</taxon>
    </lineage>
</organism>
<dbReference type="AlphaFoldDB" id="A0A8T1Z8G4"/>
<dbReference type="GO" id="GO:0016567">
    <property type="term" value="P:protein ubiquitination"/>
    <property type="evidence" value="ECO:0007669"/>
    <property type="project" value="InterPro"/>
</dbReference>
<protein>
    <recommendedName>
        <fullName evidence="5">RBR-type E3 ubiquitin transferase</fullName>
        <ecNumber evidence="5">2.3.2.31</ecNumber>
    </recommendedName>
</protein>
<proteinExistence type="inferred from homology"/>
<dbReference type="PROSITE" id="PS51873">
    <property type="entry name" value="TRIAD"/>
    <property type="match status" value="1"/>
</dbReference>
<accession>A0A8T1Z8G4</accession>
<reference evidence="13 14" key="1">
    <citation type="submission" date="2020-12" db="EMBL/GenBank/DDBJ databases">
        <title>Concerted genomic and epigenomic changes stabilize Arabidopsis allopolyploids.</title>
        <authorList>
            <person name="Chen Z."/>
        </authorList>
    </citation>
    <scope>NUCLEOTIDE SEQUENCE [LARGE SCALE GENOMIC DNA]</scope>
    <source>
        <strain evidence="13">As9502</strain>
        <tissue evidence="13">Leaf</tissue>
    </source>
</reference>
<dbReference type="GO" id="GO:0008270">
    <property type="term" value="F:zinc ion binding"/>
    <property type="evidence" value="ECO:0007669"/>
    <property type="project" value="UniProtKB-KW"/>
</dbReference>
<keyword evidence="14" id="KW-1185">Reference proteome</keyword>
<evidence type="ECO:0000256" key="5">
    <source>
        <dbReference type="ARBA" id="ARBA00012251"/>
    </source>
</evidence>
<evidence type="ECO:0000313" key="14">
    <source>
        <dbReference type="Proteomes" id="UP000694251"/>
    </source>
</evidence>
<dbReference type="SMART" id="SM00647">
    <property type="entry name" value="IBR"/>
    <property type="match status" value="2"/>
</dbReference>
<evidence type="ECO:0000256" key="9">
    <source>
        <dbReference type="ARBA" id="ARBA00022771"/>
    </source>
</evidence>
<keyword evidence="8" id="KW-0677">Repeat</keyword>
<evidence type="ECO:0000256" key="10">
    <source>
        <dbReference type="ARBA" id="ARBA00022786"/>
    </source>
</evidence>
<dbReference type="InterPro" id="IPR002867">
    <property type="entry name" value="IBR_dom"/>
</dbReference>
<keyword evidence="9" id="KW-0863">Zinc-finger</keyword>
<evidence type="ECO:0000256" key="11">
    <source>
        <dbReference type="ARBA" id="ARBA00022833"/>
    </source>
</evidence>
<comment type="similarity">
    <text evidence="4">Belongs to the RBR family. Ariadne subfamily.</text>
</comment>
<dbReference type="GO" id="GO:0061630">
    <property type="term" value="F:ubiquitin protein ligase activity"/>
    <property type="evidence" value="ECO:0007669"/>
    <property type="project" value="UniProtKB-EC"/>
</dbReference>
<keyword evidence="10" id="KW-0833">Ubl conjugation pathway</keyword>
<comment type="caution">
    <text evidence="13">The sequence shown here is derived from an EMBL/GenBank/DDBJ whole genome shotgun (WGS) entry which is preliminary data.</text>
</comment>
<evidence type="ECO:0000256" key="3">
    <source>
        <dbReference type="ARBA" id="ARBA00004906"/>
    </source>
</evidence>
<evidence type="ECO:0000313" key="13">
    <source>
        <dbReference type="EMBL" id="KAG7554633.1"/>
    </source>
</evidence>
<dbReference type="InterPro" id="IPR001876">
    <property type="entry name" value="Znf_RanBP2"/>
</dbReference>
<dbReference type="EC" id="2.3.2.31" evidence="5"/>
<dbReference type="PROSITE" id="PS01358">
    <property type="entry name" value="ZF_RANBP2_1"/>
    <property type="match status" value="1"/>
</dbReference>
<keyword evidence="7" id="KW-0479">Metal-binding</keyword>
<keyword evidence="11" id="KW-0862">Zinc</keyword>
<dbReference type="FunFam" id="3.30.40.10:FF:000892">
    <property type="entry name" value="Probable E3 ubiquitin-protein ligase ARI15"/>
    <property type="match status" value="1"/>
</dbReference>
<dbReference type="InterPro" id="IPR031127">
    <property type="entry name" value="E3_UB_ligase_RBR"/>
</dbReference>
<evidence type="ECO:0000256" key="2">
    <source>
        <dbReference type="ARBA" id="ARBA00001947"/>
    </source>
</evidence>
<dbReference type="Pfam" id="PF01485">
    <property type="entry name" value="IBR"/>
    <property type="match status" value="2"/>
</dbReference>
<sequence>MEADGQKYSVLAKTDVREKMMKEIEQISEVFLVSKSDATVILICLRWNSFKASDLLGDNKEKFLAKLGLVRVFDSNSSSADRETTILSAGDGDYLVSTPFCSHKFSTTCWSEYLSDALEKNKEQRGLISCLNQDCVASVGPDTIEKLTEPVKVMYENYALESFMECHKGTIKWCPASGCEYAIELQEDGNEDNVTVVCLCGHTFCWTCRLESHRPVSCKKASIWWTYLLDQSRSISWIHANTKPCPNCKSPVQQNGDPDYRLITCICSNSFCWICLRTEEEHNGNWNCAPVAVPAADPSTAEFSHILHLNLWEGGHEALEKAKSKLRALEEKIIPKLVENCGLSELDIRTVREAGMLSVQCRQVLKWSCVFDYFITEYESTKKQYTKHLIGQAIAMLCKHEGKLDESMSRALSGGDFTFFKHMLETSTTCTGNYFDGFIKDLEDGKPPEVKADAYEDGQSSHWFCDRCTFENSCVDKQCKMCFFPLGSPHVAAAPEDLGKLE</sequence>
<comment type="cofactor">
    <cofactor evidence="2">
        <name>Zn(2+)</name>
        <dbReference type="ChEBI" id="CHEBI:29105"/>
    </cofactor>
</comment>
<evidence type="ECO:0000256" key="6">
    <source>
        <dbReference type="ARBA" id="ARBA00022679"/>
    </source>
</evidence>
<evidence type="ECO:0000256" key="8">
    <source>
        <dbReference type="ARBA" id="ARBA00022737"/>
    </source>
</evidence>
<comment type="pathway">
    <text evidence="3">Protein modification; protein ubiquitination.</text>
</comment>
<dbReference type="EMBL" id="JAEFBJ010000011">
    <property type="protein sequence ID" value="KAG7554633.1"/>
    <property type="molecule type" value="Genomic_DNA"/>
</dbReference>
<dbReference type="OrthoDB" id="10009520at2759"/>
<dbReference type="PANTHER" id="PTHR11685">
    <property type="entry name" value="RBR FAMILY RING FINGER AND IBR DOMAIN-CONTAINING"/>
    <property type="match status" value="1"/>
</dbReference>
<evidence type="ECO:0000259" key="12">
    <source>
        <dbReference type="PROSITE" id="PS51873"/>
    </source>
</evidence>
<dbReference type="Proteomes" id="UP000694251">
    <property type="component" value="Chromosome 11"/>
</dbReference>
<dbReference type="InterPro" id="IPR044066">
    <property type="entry name" value="TRIAD_supradom"/>
</dbReference>